<comment type="caution">
    <text evidence="3">The sequence shown here is derived from an EMBL/GenBank/DDBJ whole genome shotgun (WGS) entry which is preliminary data.</text>
</comment>
<reference evidence="3 4" key="1">
    <citation type="journal article" date="2016" name="Genome Biol. Evol.">
        <title>Divergent and convergent evolution of fungal pathogenicity.</title>
        <authorList>
            <person name="Shang Y."/>
            <person name="Xiao G."/>
            <person name="Zheng P."/>
            <person name="Cen K."/>
            <person name="Zhan S."/>
            <person name="Wang C."/>
        </authorList>
    </citation>
    <scope>NUCLEOTIDE SEQUENCE [LARGE SCALE GENOMIC DNA]</scope>
    <source>
        <strain evidence="3 4">RCEF 1005</strain>
    </source>
</reference>
<evidence type="ECO:0000256" key="1">
    <source>
        <dbReference type="SAM" id="SignalP"/>
    </source>
</evidence>
<dbReference type="InterPro" id="IPR057229">
    <property type="entry name" value="DUF7907"/>
</dbReference>
<dbReference type="STRING" id="1081108.A0A168FX24"/>
<protein>
    <recommendedName>
        <fullName evidence="2">DUF7907 domain-containing protein</fullName>
    </recommendedName>
</protein>
<dbReference type="OrthoDB" id="3518533at2759"/>
<dbReference type="EMBL" id="AZHF01000005">
    <property type="protein sequence ID" value="OAA75726.1"/>
    <property type="molecule type" value="Genomic_DNA"/>
</dbReference>
<feature type="chain" id="PRO_5007897045" description="DUF7907 domain-containing protein" evidence="1">
    <location>
        <begin position="17"/>
        <end position="239"/>
    </location>
</feature>
<dbReference type="AlphaFoldDB" id="A0A168FX24"/>
<gene>
    <name evidence="3" type="ORF">LEL_07714</name>
</gene>
<organism evidence="3 4">
    <name type="scientific">Akanthomyces lecanii RCEF 1005</name>
    <dbReference type="NCBI Taxonomy" id="1081108"/>
    <lineage>
        <taxon>Eukaryota</taxon>
        <taxon>Fungi</taxon>
        <taxon>Dikarya</taxon>
        <taxon>Ascomycota</taxon>
        <taxon>Pezizomycotina</taxon>
        <taxon>Sordariomycetes</taxon>
        <taxon>Hypocreomycetidae</taxon>
        <taxon>Hypocreales</taxon>
        <taxon>Cordycipitaceae</taxon>
        <taxon>Akanthomyces</taxon>
        <taxon>Cordyceps confragosa</taxon>
    </lineage>
</organism>
<keyword evidence="4" id="KW-1185">Reference proteome</keyword>
<keyword evidence="1" id="KW-0732">Signal</keyword>
<evidence type="ECO:0000313" key="4">
    <source>
        <dbReference type="Proteomes" id="UP000076881"/>
    </source>
</evidence>
<name>A0A168FX24_CORDF</name>
<proteinExistence type="predicted"/>
<dbReference type="Proteomes" id="UP000076881">
    <property type="component" value="Unassembled WGS sequence"/>
</dbReference>
<feature type="signal peptide" evidence="1">
    <location>
        <begin position="1"/>
        <end position="16"/>
    </location>
</feature>
<evidence type="ECO:0000259" key="2">
    <source>
        <dbReference type="Pfam" id="PF25484"/>
    </source>
</evidence>
<accession>A0A168FX24</accession>
<dbReference type="Pfam" id="PF25484">
    <property type="entry name" value="DUF7907"/>
    <property type="match status" value="1"/>
</dbReference>
<feature type="domain" description="DUF7907" evidence="2">
    <location>
        <begin position="31"/>
        <end position="202"/>
    </location>
</feature>
<evidence type="ECO:0000313" key="3">
    <source>
        <dbReference type="EMBL" id="OAA75726.1"/>
    </source>
</evidence>
<sequence length="239" mass="25034">MIAPIAAVGLAGLAAAAPTVPAPVYPEFTTSNAFNLVLNVTDASKDLSPSVHGSFITSIHVGPPFNYVGQTADAGSARTFYVNGTGLEVRFGNSNTVSDGGSPPFPEVLSLVKDEGSETLSTLFLNAGNGGEGNYRIGVTAFPNPIPELYPTTYVACKEPLAYYGGKEFVVIKQAQTTVTKDGKMEHNIPEGCAPLRLLPQCAKLNDLPAGSQSSHDLAANVNCYKDVSSIDWSKYSSA</sequence>